<dbReference type="InterPro" id="IPR001279">
    <property type="entry name" value="Metallo-B-lactamas"/>
</dbReference>
<dbReference type="Pfam" id="PF12706">
    <property type="entry name" value="Lactamase_B_2"/>
    <property type="match status" value="1"/>
</dbReference>
<dbReference type="EMBL" id="JBHUEQ010000013">
    <property type="protein sequence ID" value="MFD1745269.1"/>
    <property type="molecule type" value="Genomic_DNA"/>
</dbReference>
<organism evidence="2 3">
    <name type="scientific">Rhizobium helianthi</name>
    <dbReference type="NCBI Taxonomy" id="1132695"/>
    <lineage>
        <taxon>Bacteria</taxon>
        <taxon>Pseudomonadati</taxon>
        <taxon>Pseudomonadota</taxon>
        <taxon>Alphaproteobacteria</taxon>
        <taxon>Hyphomicrobiales</taxon>
        <taxon>Rhizobiaceae</taxon>
        <taxon>Rhizobium/Agrobacterium group</taxon>
        <taxon>Rhizobium</taxon>
    </lineage>
</organism>
<sequence>MFQVKFWGSRGSVPVSGPEFVKYGGNTPCVEVRCGEDRLLFDAGSGIREAGLDMLSDGTAQVDLFFTHSHYDHIIGLPFFKPMYHPSIAVTMWSGHLHGTMTTSQMLHQFVSPPFFPVKLDICKASLNFRDFKAGDVLTPRPGITLRTFPLNHPGGCIGYRVEWGGKSVALVFDLEHKPGTIDPVALEMMTDADIAIYDSAFTEAEMERYCGFGHSSWEQAVKLAAMARTRKLVLFHHAPSRTDAEMGLLERLAQEHFAETVAARDGMVLTL</sequence>
<keyword evidence="3" id="KW-1185">Reference proteome</keyword>
<dbReference type="InterPro" id="IPR036866">
    <property type="entry name" value="RibonucZ/Hydroxyglut_hydro"/>
</dbReference>
<feature type="domain" description="Metallo-beta-lactamase" evidence="1">
    <location>
        <begin position="26"/>
        <end position="215"/>
    </location>
</feature>
<dbReference type="SMART" id="SM00849">
    <property type="entry name" value="Lactamase_B"/>
    <property type="match status" value="1"/>
</dbReference>
<protein>
    <submittedName>
        <fullName evidence="2">MBL fold metallo-hydrolase</fullName>
    </submittedName>
</protein>
<evidence type="ECO:0000313" key="3">
    <source>
        <dbReference type="Proteomes" id="UP001597322"/>
    </source>
</evidence>
<dbReference type="Proteomes" id="UP001597322">
    <property type="component" value="Unassembled WGS sequence"/>
</dbReference>
<evidence type="ECO:0000313" key="2">
    <source>
        <dbReference type="EMBL" id="MFD1745269.1"/>
    </source>
</evidence>
<dbReference type="RefSeq" id="WP_377398628.1">
    <property type="nucleotide sequence ID" value="NZ_JBHUEQ010000013.1"/>
</dbReference>
<reference evidence="3" key="1">
    <citation type="journal article" date="2019" name="Int. J. Syst. Evol. Microbiol.">
        <title>The Global Catalogue of Microorganisms (GCM) 10K type strain sequencing project: providing services to taxonomists for standard genome sequencing and annotation.</title>
        <authorList>
            <consortium name="The Broad Institute Genomics Platform"/>
            <consortium name="The Broad Institute Genome Sequencing Center for Infectious Disease"/>
            <person name="Wu L."/>
            <person name="Ma J."/>
        </authorList>
    </citation>
    <scope>NUCLEOTIDE SEQUENCE [LARGE SCALE GENOMIC DNA]</scope>
    <source>
        <strain evidence="3">CG52</strain>
    </source>
</reference>
<gene>
    <name evidence="2" type="ORF">ACFSE1_07335</name>
</gene>
<dbReference type="Gene3D" id="3.60.15.10">
    <property type="entry name" value="Ribonuclease Z/Hydroxyacylglutathione hydrolase-like"/>
    <property type="match status" value="1"/>
</dbReference>
<dbReference type="CDD" id="cd07715">
    <property type="entry name" value="TaR3-like_MBL-fold"/>
    <property type="match status" value="1"/>
</dbReference>
<dbReference type="PANTHER" id="PTHR42663:SF4">
    <property type="entry name" value="SLL1036 PROTEIN"/>
    <property type="match status" value="1"/>
</dbReference>
<dbReference type="PANTHER" id="PTHR42663">
    <property type="entry name" value="HYDROLASE C777.06C-RELATED-RELATED"/>
    <property type="match status" value="1"/>
</dbReference>
<name>A0ABW4M258_9HYPH</name>
<comment type="caution">
    <text evidence="2">The sequence shown here is derived from an EMBL/GenBank/DDBJ whole genome shotgun (WGS) entry which is preliminary data.</text>
</comment>
<evidence type="ECO:0000259" key="1">
    <source>
        <dbReference type="SMART" id="SM00849"/>
    </source>
</evidence>
<proteinExistence type="predicted"/>
<dbReference type="SUPFAM" id="SSF56281">
    <property type="entry name" value="Metallo-hydrolase/oxidoreductase"/>
    <property type="match status" value="1"/>
</dbReference>
<accession>A0ABW4M258</accession>